<evidence type="ECO:0000313" key="8">
    <source>
        <dbReference type="Proteomes" id="UP000070089"/>
    </source>
</evidence>
<dbReference type="SMART" id="SM00864">
    <property type="entry name" value="Tubulin"/>
    <property type="match status" value="1"/>
</dbReference>
<proteinExistence type="inferred from homology"/>
<feature type="domain" description="Tubulin/FtsZ GTPase" evidence="6">
    <location>
        <begin position="36"/>
        <end position="241"/>
    </location>
</feature>
<name>A0A132NYJ4_GIAIN</name>
<dbReference type="EMBL" id="JXTI01000014">
    <property type="protein sequence ID" value="KWX15151.1"/>
    <property type="molecule type" value="Genomic_DNA"/>
</dbReference>
<dbReference type="PROSITE" id="PS00227">
    <property type="entry name" value="TUBULIN"/>
    <property type="match status" value="1"/>
</dbReference>
<dbReference type="Gene3D" id="3.40.50.1440">
    <property type="entry name" value="Tubulin/FtsZ, GTPase domain"/>
    <property type="match status" value="1"/>
</dbReference>
<dbReference type="Pfam" id="PF00091">
    <property type="entry name" value="Tubulin"/>
    <property type="match status" value="1"/>
</dbReference>
<dbReference type="GO" id="GO:0005874">
    <property type="term" value="C:microtubule"/>
    <property type="evidence" value="ECO:0007669"/>
    <property type="project" value="UniProtKB-KW"/>
</dbReference>
<dbReference type="GO" id="GO:0007017">
    <property type="term" value="P:microtubule-based process"/>
    <property type="evidence" value="ECO:0007669"/>
    <property type="project" value="InterPro"/>
</dbReference>
<dbReference type="PRINTS" id="PR01161">
    <property type="entry name" value="TUBULIN"/>
</dbReference>
<sequence length="468" mass="51898">MATLTLQFGQYGNQLGPAFFATMMDYLQGLGSGTDATPWFGQASDGSIYAKALMIDMEPKAILKSCLGKNDVISGRFHYNARSAIFGQSGSGNNWAHGYMEHGPRELAKILEGIRKYTEELSTYIDGFFGILSLAGGTGSGLGSYVVSHIRDYYPKSAILCNCVVPFASGEVLTQQYNTSLSLASLIQEADGILLFGNDEATQIVKNQQSRLSGARPSLMQLNTVIGRTLAYNLAGLRKPVTDLLEQTVPSILYKLLAPRVVPSFTSVDSQHQTIRSIVSRCRQMMITGSPGDACMDWQQRLEDKNYFTRLIRSHVVVRSPDAEQFVSGYVNTEDYLQLKDVDPTILNSYTRAKQQDIKSQRQGVKDAYSMLMSSNFHDLYPYYRPGKSDYPISLRGENVREDTPPSAALILNGNIFSKTLSDLVLDMKARMQAGAYMWHYERFGVTPAVIKDALITLSQAIEDYTLK</sequence>
<evidence type="ECO:0000313" key="7">
    <source>
        <dbReference type="EMBL" id="KWX15151.1"/>
    </source>
</evidence>
<evidence type="ECO:0000256" key="2">
    <source>
        <dbReference type="ARBA" id="ARBA00022701"/>
    </source>
</evidence>
<dbReference type="OrthoDB" id="10250004at2759"/>
<comment type="similarity">
    <text evidence="1 5">Belongs to the tubulin family.</text>
</comment>
<dbReference type="VEuPathDB" id="GiardiaDB:QR46_0862"/>
<dbReference type="SUPFAM" id="SSF52490">
    <property type="entry name" value="Tubulin nucleotide-binding domain-like"/>
    <property type="match status" value="1"/>
</dbReference>
<evidence type="ECO:0000256" key="1">
    <source>
        <dbReference type="ARBA" id="ARBA00009636"/>
    </source>
</evidence>
<protein>
    <submittedName>
        <fullName evidence="7">Tubulin gamma chain/Delta tubulin</fullName>
    </submittedName>
</protein>
<keyword evidence="4 5" id="KW-0342">GTP-binding</keyword>
<dbReference type="GO" id="GO:0005525">
    <property type="term" value="F:GTP binding"/>
    <property type="evidence" value="ECO:0007669"/>
    <property type="project" value="UniProtKB-UniRule"/>
</dbReference>
<comment type="caution">
    <text evidence="7">The sequence shown here is derived from an EMBL/GenBank/DDBJ whole genome shotgun (WGS) entry which is preliminary data.</text>
</comment>
<gene>
    <name evidence="7" type="ORF">QR46_0862</name>
</gene>
<dbReference type="PRINTS" id="PR01519">
    <property type="entry name" value="EPSLNTUBULIN"/>
</dbReference>
<dbReference type="PANTHER" id="PTHR11588">
    <property type="entry name" value="TUBULIN"/>
    <property type="match status" value="1"/>
</dbReference>
<evidence type="ECO:0000256" key="3">
    <source>
        <dbReference type="ARBA" id="ARBA00022741"/>
    </source>
</evidence>
<accession>A0A132NYJ4</accession>
<dbReference type="CDD" id="cd02189">
    <property type="entry name" value="delta_zeta_tubulin-like"/>
    <property type="match status" value="1"/>
</dbReference>
<dbReference type="AlphaFoldDB" id="A0A132NYJ4"/>
<dbReference type="InterPro" id="IPR017975">
    <property type="entry name" value="Tubulin_CS"/>
</dbReference>
<evidence type="ECO:0000256" key="5">
    <source>
        <dbReference type="RuleBase" id="RU000352"/>
    </source>
</evidence>
<dbReference type="InterPro" id="IPR004057">
    <property type="entry name" value="Epsilon_tubulin"/>
</dbReference>
<evidence type="ECO:0000259" key="6">
    <source>
        <dbReference type="SMART" id="SM00864"/>
    </source>
</evidence>
<dbReference type="Proteomes" id="UP000070089">
    <property type="component" value="Unassembled WGS sequence"/>
</dbReference>
<keyword evidence="3 5" id="KW-0547">Nucleotide-binding</keyword>
<evidence type="ECO:0000256" key="4">
    <source>
        <dbReference type="ARBA" id="ARBA00023134"/>
    </source>
</evidence>
<dbReference type="InterPro" id="IPR036525">
    <property type="entry name" value="Tubulin/FtsZ_GTPase_sf"/>
</dbReference>
<dbReference type="InterPro" id="IPR003008">
    <property type="entry name" value="Tubulin_FtsZ_GTPase"/>
</dbReference>
<reference evidence="7 8" key="1">
    <citation type="journal article" date="2015" name="Mol. Biochem. Parasitol.">
        <title>Identification of polymorphic genes for use in assemblage B genotyping assays through comparative genomics of multiple assemblage B Giardia duodenalis isolates.</title>
        <authorList>
            <person name="Wielinga C."/>
            <person name="Thompson R.C."/>
            <person name="Monis P."/>
            <person name="Ryan U."/>
        </authorList>
    </citation>
    <scope>NUCLEOTIDE SEQUENCE [LARGE SCALE GENOMIC DNA]</scope>
    <source>
        <strain evidence="7 8">BAH15c1</strain>
    </source>
</reference>
<keyword evidence="2 5" id="KW-0493">Microtubule</keyword>
<organism evidence="7 8">
    <name type="scientific">Giardia duodenalis assemblage B</name>
    <dbReference type="NCBI Taxonomy" id="1394984"/>
    <lineage>
        <taxon>Eukaryota</taxon>
        <taxon>Metamonada</taxon>
        <taxon>Diplomonadida</taxon>
        <taxon>Hexamitidae</taxon>
        <taxon>Giardiinae</taxon>
        <taxon>Giardia</taxon>
    </lineage>
</organism>
<dbReference type="InterPro" id="IPR000217">
    <property type="entry name" value="Tubulin"/>
</dbReference>